<feature type="non-terminal residue" evidence="2">
    <location>
        <position position="127"/>
    </location>
</feature>
<dbReference type="RefSeq" id="XP_005828411.1">
    <property type="nucleotide sequence ID" value="XM_005828354.1"/>
</dbReference>
<organism evidence="2">
    <name type="scientific">Guillardia theta (strain CCMP2712)</name>
    <name type="common">Cryptophyte</name>
    <dbReference type="NCBI Taxonomy" id="905079"/>
    <lineage>
        <taxon>Eukaryota</taxon>
        <taxon>Cryptophyceae</taxon>
        <taxon>Pyrenomonadales</taxon>
        <taxon>Geminigeraceae</taxon>
        <taxon>Guillardia</taxon>
    </lineage>
</organism>
<dbReference type="HOGENOM" id="CLU_1976356_0_0_1"/>
<proteinExistence type="predicted"/>
<name>L1IYW6_GUITC</name>
<evidence type="ECO:0000313" key="4">
    <source>
        <dbReference type="Proteomes" id="UP000011087"/>
    </source>
</evidence>
<evidence type="ECO:0000313" key="2">
    <source>
        <dbReference type="EMBL" id="EKX41431.1"/>
    </source>
</evidence>
<feature type="region of interest" description="Disordered" evidence="1">
    <location>
        <begin position="1"/>
        <end position="24"/>
    </location>
</feature>
<dbReference type="GeneID" id="17298095"/>
<gene>
    <name evidence="2" type="ORF">GUITHDRAFT_153801</name>
</gene>
<protein>
    <submittedName>
        <fullName evidence="2 3">Uncharacterized protein</fullName>
    </submittedName>
</protein>
<dbReference type="Proteomes" id="UP000011087">
    <property type="component" value="Unassembled WGS sequence"/>
</dbReference>
<evidence type="ECO:0000313" key="3">
    <source>
        <dbReference type="EnsemblProtists" id="EKX41431"/>
    </source>
</evidence>
<sequence length="127" mass="13894">MQFSDWDPQKMSTELHEQRDSSLASIGQRIEDVTLEGLKTDNLLACDACGGTDLKDEGQGDITRLNSARDFFLSLMPGNMPVVRRESIILTVESADKLDKSGICSPGHLSNVNRIAGKLQLEQAKSS</sequence>
<keyword evidence="4" id="KW-1185">Reference proteome</keyword>
<accession>L1IYW6</accession>
<reference evidence="3" key="3">
    <citation type="submission" date="2015-06" db="UniProtKB">
        <authorList>
            <consortium name="EnsemblProtists"/>
        </authorList>
    </citation>
    <scope>IDENTIFICATION</scope>
</reference>
<evidence type="ECO:0000256" key="1">
    <source>
        <dbReference type="SAM" id="MobiDB-lite"/>
    </source>
</evidence>
<dbReference type="PaxDb" id="55529-EKX41431"/>
<reference evidence="2 4" key="1">
    <citation type="journal article" date="2012" name="Nature">
        <title>Algal genomes reveal evolutionary mosaicism and the fate of nucleomorphs.</title>
        <authorList>
            <consortium name="DOE Joint Genome Institute"/>
            <person name="Curtis B.A."/>
            <person name="Tanifuji G."/>
            <person name="Burki F."/>
            <person name="Gruber A."/>
            <person name="Irimia M."/>
            <person name="Maruyama S."/>
            <person name="Arias M.C."/>
            <person name="Ball S.G."/>
            <person name="Gile G.H."/>
            <person name="Hirakawa Y."/>
            <person name="Hopkins J.F."/>
            <person name="Kuo A."/>
            <person name="Rensing S.A."/>
            <person name="Schmutz J."/>
            <person name="Symeonidi A."/>
            <person name="Elias M."/>
            <person name="Eveleigh R.J."/>
            <person name="Herman E.K."/>
            <person name="Klute M.J."/>
            <person name="Nakayama T."/>
            <person name="Obornik M."/>
            <person name="Reyes-Prieto A."/>
            <person name="Armbrust E.V."/>
            <person name="Aves S.J."/>
            <person name="Beiko R.G."/>
            <person name="Coutinho P."/>
            <person name="Dacks J.B."/>
            <person name="Durnford D.G."/>
            <person name="Fast N.M."/>
            <person name="Green B.R."/>
            <person name="Grisdale C.J."/>
            <person name="Hempel F."/>
            <person name="Henrissat B."/>
            <person name="Hoppner M.P."/>
            <person name="Ishida K."/>
            <person name="Kim E."/>
            <person name="Koreny L."/>
            <person name="Kroth P.G."/>
            <person name="Liu Y."/>
            <person name="Malik S.B."/>
            <person name="Maier U.G."/>
            <person name="McRose D."/>
            <person name="Mock T."/>
            <person name="Neilson J.A."/>
            <person name="Onodera N.T."/>
            <person name="Poole A.M."/>
            <person name="Pritham E.J."/>
            <person name="Richards T.A."/>
            <person name="Rocap G."/>
            <person name="Roy S.W."/>
            <person name="Sarai C."/>
            <person name="Schaack S."/>
            <person name="Shirato S."/>
            <person name="Slamovits C.H."/>
            <person name="Spencer D.F."/>
            <person name="Suzuki S."/>
            <person name="Worden A.Z."/>
            <person name="Zauner S."/>
            <person name="Barry K."/>
            <person name="Bell C."/>
            <person name="Bharti A.K."/>
            <person name="Crow J.A."/>
            <person name="Grimwood J."/>
            <person name="Kramer R."/>
            <person name="Lindquist E."/>
            <person name="Lucas S."/>
            <person name="Salamov A."/>
            <person name="McFadden G.I."/>
            <person name="Lane C.E."/>
            <person name="Keeling P.J."/>
            <person name="Gray M.W."/>
            <person name="Grigoriev I.V."/>
            <person name="Archibald J.M."/>
        </authorList>
    </citation>
    <scope>NUCLEOTIDE SEQUENCE</scope>
    <source>
        <strain evidence="2 4">CCMP2712</strain>
    </source>
</reference>
<dbReference type="AlphaFoldDB" id="L1IYW6"/>
<dbReference type="KEGG" id="gtt:GUITHDRAFT_153801"/>
<dbReference type="EnsemblProtists" id="EKX41431">
    <property type="protein sequence ID" value="EKX41431"/>
    <property type="gene ID" value="GUITHDRAFT_153801"/>
</dbReference>
<dbReference type="EMBL" id="JH993023">
    <property type="protein sequence ID" value="EKX41431.1"/>
    <property type="molecule type" value="Genomic_DNA"/>
</dbReference>
<reference evidence="4" key="2">
    <citation type="submission" date="2012-11" db="EMBL/GenBank/DDBJ databases">
        <authorList>
            <person name="Kuo A."/>
            <person name="Curtis B.A."/>
            <person name="Tanifuji G."/>
            <person name="Burki F."/>
            <person name="Gruber A."/>
            <person name="Irimia M."/>
            <person name="Maruyama S."/>
            <person name="Arias M.C."/>
            <person name="Ball S.G."/>
            <person name="Gile G.H."/>
            <person name="Hirakawa Y."/>
            <person name="Hopkins J.F."/>
            <person name="Rensing S.A."/>
            <person name="Schmutz J."/>
            <person name="Symeonidi A."/>
            <person name="Elias M."/>
            <person name="Eveleigh R.J."/>
            <person name="Herman E.K."/>
            <person name="Klute M.J."/>
            <person name="Nakayama T."/>
            <person name="Obornik M."/>
            <person name="Reyes-Prieto A."/>
            <person name="Armbrust E.V."/>
            <person name="Aves S.J."/>
            <person name="Beiko R.G."/>
            <person name="Coutinho P."/>
            <person name="Dacks J.B."/>
            <person name="Durnford D.G."/>
            <person name="Fast N.M."/>
            <person name="Green B.R."/>
            <person name="Grisdale C."/>
            <person name="Hempe F."/>
            <person name="Henrissat B."/>
            <person name="Hoppner M.P."/>
            <person name="Ishida K.-I."/>
            <person name="Kim E."/>
            <person name="Koreny L."/>
            <person name="Kroth P.G."/>
            <person name="Liu Y."/>
            <person name="Malik S.-B."/>
            <person name="Maier U.G."/>
            <person name="McRose D."/>
            <person name="Mock T."/>
            <person name="Neilson J.A."/>
            <person name="Onodera N.T."/>
            <person name="Poole A.M."/>
            <person name="Pritham E.J."/>
            <person name="Richards T.A."/>
            <person name="Rocap G."/>
            <person name="Roy S.W."/>
            <person name="Sarai C."/>
            <person name="Schaack S."/>
            <person name="Shirato S."/>
            <person name="Slamovits C.H."/>
            <person name="Spencer D.F."/>
            <person name="Suzuki S."/>
            <person name="Worden A.Z."/>
            <person name="Zauner S."/>
            <person name="Barry K."/>
            <person name="Bell C."/>
            <person name="Bharti A.K."/>
            <person name="Crow J.A."/>
            <person name="Grimwood J."/>
            <person name="Kramer R."/>
            <person name="Lindquist E."/>
            <person name="Lucas S."/>
            <person name="Salamov A."/>
            <person name="McFadden G.I."/>
            <person name="Lane C.E."/>
            <person name="Keeling P.J."/>
            <person name="Gray M.W."/>
            <person name="Grigoriev I.V."/>
            <person name="Archibald J.M."/>
        </authorList>
    </citation>
    <scope>NUCLEOTIDE SEQUENCE</scope>
    <source>
        <strain evidence="4">CCMP2712</strain>
    </source>
</reference>